<proteinExistence type="predicted"/>
<accession>A0A9D0YRM6</accession>
<comment type="subcellular location">
    <subcellularLocation>
        <location evidence="1">Cell membrane</location>
        <topology evidence="1">Multi-pass membrane protein</topology>
    </subcellularLocation>
</comment>
<dbReference type="Pfam" id="PF01943">
    <property type="entry name" value="Polysacc_synt"/>
    <property type="match status" value="1"/>
</dbReference>
<feature type="transmembrane region" description="Helical" evidence="6">
    <location>
        <begin position="306"/>
        <end position="325"/>
    </location>
</feature>
<name>A0A9D0YRM6_9FIRM</name>
<keyword evidence="4 6" id="KW-1133">Transmembrane helix</keyword>
<feature type="transmembrane region" description="Helical" evidence="6">
    <location>
        <begin position="222"/>
        <end position="246"/>
    </location>
</feature>
<feature type="transmembrane region" description="Helical" evidence="6">
    <location>
        <begin position="403"/>
        <end position="422"/>
    </location>
</feature>
<feature type="transmembrane region" description="Helical" evidence="6">
    <location>
        <begin position="258"/>
        <end position="285"/>
    </location>
</feature>
<dbReference type="GO" id="GO:0005886">
    <property type="term" value="C:plasma membrane"/>
    <property type="evidence" value="ECO:0007669"/>
    <property type="project" value="UniProtKB-SubCell"/>
</dbReference>
<dbReference type="Proteomes" id="UP000886879">
    <property type="component" value="Unassembled WGS sequence"/>
</dbReference>
<dbReference type="InterPro" id="IPR002797">
    <property type="entry name" value="Polysacc_synth"/>
</dbReference>
<evidence type="ECO:0000313" key="8">
    <source>
        <dbReference type="Proteomes" id="UP000886879"/>
    </source>
</evidence>
<evidence type="ECO:0000256" key="3">
    <source>
        <dbReference type="ARBA" id="ARBA00022692"/>
    </source>
</evidence>
<feature type="transmembrane region" description="Helical" evidence="6">
    <location>
        <begin position="462"/>
        <end position="495"/>
    </location>
</feature>
<dbReference type="InterPro" id="IPR050833">
    <property type="entry name" value="Poly_Biosynth_Transport"/>
</dbReference>
<feature type="transmembrane region" description="Helical" evidence="6">
    <location>
        <begin position="434"/>
        <end position="456"/>
    </location>
</feature>
<keyword evidence="3 6" id="KW-0812">Transmembrane</keyword>
<keyword evidence="5 6" id="KW-0472">Membrane</keyword>
<feature type="transmembrane region" description="Helical" evidence="6">
    <location>
        <begin position="345"/>
        <end position="366"/>
    </location>
</feature>
<evidence type="ECO:0000256" key="4">
    <source>
        <dbReference type="ARBA" id="ARBA00022989"/>
    </source>
</evidence>
<evidence type="ECO:0000313" key="7">
    <source>
        <dbReference type="EMBL" id="HIQ60842.1"/>
    </source>
</evidence>
<feature type="transmembrane region" description="Helical" evidence="6">
    <location>
        <begin position="87"/>
        <end position="111"/>
    </location>
</feature>
<feature type="transmembrane region" description="Helical" evidence="6">
    <location>
        <begin position="178"/>
        <end position="201"/>
    </location>
</feature>
<evidence type="ECO:0000256" key="6">
    <source>
        <dbReference type="SAM" id="Phobius"/>
    </source>
</evidence>
<feature type="transmembrane region" description="Helical" evidence="6">
    <location>
        <begin position="35"/>
        <end position="60"/>
    </location>
</feature>
<evidence type="ECO:0000256" key="1">
    <source>
        <dbReference type="ARBA" id="ARBA00004651"/>
    </source>
</evidence>
<dbReference type="EMBL" id="DVFO01000044">
    <property type="protein sequence ID" value="HIQ60842.1"/>
    <property type="molecule type" value="Genomic_DNA"/>
</dbReference>
<evidence type="ECO:0000256" key="2">
    <source>
        <dbReference type="ARBA" id="ARBA00022475"/>
    </source>
</evidence>
<organism evidence="7 8">
    <name type="scientific">Candidatus Enterenecus faecium</name>
    <dbReference type="NCBI Taxonomy" id="2840780"/>
    <lineage>
        <taxon>Bacteria</taxon>
        <taxon>Bacillati</taxon>
        <taxon>Bacillota</taxon>
        <taxon>Clostridia</taxon>
        <taxon>Eubacteriales</taxon>
        <taxon>Candidatus Enterenecus</taxon>
    </lineage>
</organism>
<dbReference type="PANTHER" id="PTHR30250">
    <property type="entry name" value="PST FAMILY PREDICTED COLANIC ACID TRANSPORTER"/>
    <property type="match status" value="1"/>
</dbReference>
<feature type="transmembrane region" description="Helical" evidence="6">
    <location>
        <begin position="117"/>
        <end position="135"/>
    </location>
</feature>
<comment type="caution">
    <text evidence="7">The sequence shown here is derived from an EMBL/GenBank/DDBJ whole genome shotgun (WGS) entry which is preliminary data.</text>
</comment>
<reference evidence="7" key="2">
    <citation type="journal article" date="2021" name="PeerJ">
        <title>Extensive microbial diversity within the chicken gut microbiome revealed by metagenomics and culture.</title>
        <authorList>
            <person name="Gilroy R."/>
            <person name="Ravi A."/>
            <person name="Getino M."/>
            <person name="Pursley I."/>
            <person name="Horton D.L."/>
            <person name="Alikhan N.F."/>
            <person name="Baker D."/>
            <person name="Gharbi K."/>
            <person name="Hall N."/>
            <person name="Watson M."/>
            <person name="Adriaenssens E.M."/>
            <person name="Foster-Nyarko E."/>
            <person name="Jarju S."/>
            <person name="Secka A."/>
            <person name="Antonio M."/>
            <person name="Oren A."/>
            <person name="Chaudhuri R.R."/>
            <person name="La Ragione R."/>
            <person name="Hildebrand F."/>
            <person name="Pallen M.J."/>
        </authorList>
    </citation>
    <scope>NUCLEOTIDE SEQUENCE</scope>
    <source>
        <strain evidence="7">ChiGjej2B2-12916</strain>
    </source>
</reference>
<dbReference type="PANTHER" id="PTHR30250:SF21">
    <property type="entry name" value="LIPID II FLIPPASE MURJ"/>
    <property type="match status" value="1"/>
</dbReference>
<keyword evidence="2" id="KW-1003">Cell membrane</keyword>
<sequence>MWSGTLLLTATGLFAQVVGFLYRMMLSRLIGAETMGLYQLVMPVYSMFMSVTAVGLTVAVSTRAARCHALGDEAGVTQVLGAGLRRFFLLAVPLGAVIVWCSDPISVYLLGDARTRLGIVLLVPCVLLTGVENLHKHCFYGTGRVRIPATVETMEQLVRAGAVLGLLVWLLPQNQERTVGLIVLGMVICEVFSAVSLVILFQRTRPRGLARDPSVAKGLWSIAIPVGLTSVLGTILGSANAVLIPAKLVEGGMESGAAMSAFGVLCGMTMPLLALPTGFIGALCLTMVPDLSRRTAHGDARVAAGFLNRIMSVTMLLMAPCMALLVVMGPTVGQLLFQQQRVGEYILPLAVGTLMTCVQSVLGGALNGLGLQGKGARNAIASDVVQLAFTYGTVSTWGLRGFVVGFVLSSLVGMGMNLASVLHATGLRLRLYAWFVRPVLSAVLVGLWCRLLFQWLLGAGVWLGTTCVVCVVVGTVLYVAVLLMQGLSVFGWLWARRGKKT</sequence>
<evidence type="ECO:0000256" key="5">
    <source>
        <dbReference type="ARBA" id="ARBA00023136"/>
    </source>
</evidence>
<dbReference type="PIRSF" id="PIRSF038958">
    <property type="entry name" value="PG_synth_SpoVB"/>
    <property type="match status" value="1"/>
</dbReference>
<reference evidence="7" key="1">
    <citation type="submission" date="2020-10" db="EMBL/GenBank/DDBJ databases">
        <authorList>
            <person name="Gilroy R."/>
        </authorList>
    </citation>
    <scope>NUCLEOTIDE SEQUENCE</scope>
    <source>
        <strain evidence="7">ChiGjej2B2-12916</strain>
    </source>
</reference>
<gene>
    <name evidence="7" type="ORF">IAD31_04510</name>
</gene>
<protein>
    <submittedName>
        <fullName evidence="7">Oligosaccharide flippase family protein</fullName>
    </submittedName>
</protein>
<dbReference type="InterPro" id="IPR024923">
    <property type="entry name" value="PG_synth_SpoVB"/>
</dbReference>
<dbReference type="AlphaFoldDB" id="A0A9D0YRM6"/>